<keyword evidence="1" id="KW-0732">Signal</keyword>
<accession>A0A6G8Q0Z6</accession>
<gene>
    <name evidence="2" type="ORF">GBA65_18350</name>
</gene>
<dbReference type="Proteomes" id="UP000502706">
    <property type="component" value="Chromosome"/>
</dbReference>
<name>A0A6G8Q0Z6_9ACTN</name>
<evidence type="ECO:0000313" key="3">
    <source>
        <dbReference type="Proteomes" id="UP000502706"/>
    </source>
</evidence>
<dbReference type="RefSeq" id="WP_166397830.1">
    <property type="nucleotide sequence ID" value="NZ_CP045121.1"/>
</dbReference>
<evidence type="ECO:0000256" key="1">
    <source>
        <dbReference type="SAM" id="SignalP"/>
    </source>
</evidence>
<protein>
    <submittedName>
        <fullName evidence="2">Uncharacterized protein</fullName>
    </submittedName>
</protein>
<dbReference type="KEGG" id="rmar:GBA65_18350"/>
<dbReference type="EMBL" id="CP045121">
    <property type="protein sequence ID" value="QIN80154.1"/>
    <property type="molecule type" value="Genomic_DNA"/>
</dbReference>
<proteinExistence type="predicted"/>
<sequence>MKKFTTVAATLAMVLVAAVPAYAQDATIEGDDNSESNETFLLAGDNSQVALNDSSQSLDQTAFQYNSPVVNIDGDENQVAQGGNSVEADQAQYSFNVLFGGFNDADFDGIDDSFDYFIAFGDFDGDGVDDELEN</sequence>
<organism evidence="2 3">
    <name type="scientific">Rubrobacter marinus</name>
    <dbReference type="NCBI Taxonomy" id="2653852"/>
    <lineage>
        <taxon>Bacteria</taxon>
        <taxon>Bacillati</taxon>
        <taxon>Actinomycetota</taxon>
        <taxon>Rubrobacteria</taxon>
        <taxon>Rubrobacterales</taxon>
        <taxon>Rubrobacteraceae</taxon>
        <taxon>Rubrobacter</taxon>
    </lineage>
</organism>
<feature type="signal peptide" evidence="1">
    <location>
        <begin position="1"/>
        <end position="23"/>
    </location>
</feature>
<dbReference type="AlphaFoldDB" id="A0A6G8Q0Z6"/>
<reference evidence="2 3" key="1">
    <citation type="submission" date="2019-10" db="EMBL/GenBank/DDBJ databases">
        <title>Rubrobacter sp nov SCSIO 52915 isolated from a deep-sea sediment in the South China Sea.</title>
        <authorList>
            <person name="Chen R.W."/>
        </authorList>
    </citation>
    <scope>NUCLEOTIDE SEQUENCE [LARGE SCALE GENOMIC DNA]</scope>
    <source>
        <strain evidence="2 3">SCSIO 52915</strain>
    </source>
</reference>
<evidence type="ECO:0000313" key="2">
    <source>
        <dbReference type="EMBL" id="QIN80154.1"/>
    </source>
</evidence>
<keyword evidence="3" id="KW-1185">Reference proteome</keyword>
<feature type="chain" id="PRO_5026143913" evidence="1">
    <location>
        <begin position="24"/>
        <end position="134"/>
    </location>
</feature>